<dbReference type="EMBL" id="AP022596">
    <property type="protein sequence ID" value="BBY66507.1"/>
    <property type="molecule type" value="Genomic_DNA"/>
</dbReference>
<dbReference type="Proteomes" id="UP000467148">
    <property type="component" value="Chromosome"/>
</dbReference>
<gene>
    <name evidence="1" type="ORF">MHEL_47500</name>
</gene>
<organism evidence="1 2">
    <name type="scientific">Mycolicibacterium helvum</name>
    <dbReference type="NCBI Taxonomy" id="1534349"/>
    <lineage>
        <taxon>Bacteria</taxon>
        <taxon>Bacillati</taxon>
        <taxon>Actinomycetota</taxon>
        <taxon>Actinomycetes</taxon>
        <taxon>Mycobacteriales</taxon>
        <taxon>Mycobacteriaceae</taxon>
        <taxon>Mycolicibacterium</taxon>
    </lineage>
</organism>
<evidence type="ECO:0000313" key="1">
    <source>
        <dbReference type="EMBL" id="BBY66507.1"/>
    </source>
</evidence>
<dbReference type="AlphaFoldDB" id="A0A7I7TB49"/>
<evidence type="ECO:0000313" key="2">
    <source>
        <dbReference type="Proteomes" id="UP000467148"/>
    </source>
</evidence>
<reference evidence="1 2" key="1">
    <citation type="journal article" date="2019" name="Emerg. Microbes Infect.">
        <title>Comprehensive subspecies identification of 175 nontuberculous mycobacteria species based on 7547 genomic profiles.</title>
        <authorList>
            <person name="Matsumoto Y."/>
            <person name="Kinjo T."/>
            <person name="Motooka D."/>
            <person name="Nabeya D."/>
            <person name="Jung N."/>
            <person name="Uechi K."/>
            <person name="Horii T."/>
            <person name="Iida T."/>
            <person name="Fujita J."/>
            <person name="Nakamura S."/>
        </authorList>
    </citation>
    <scope>NUCLEOTIDE SEQUENCE [LARGE SCALE GENOMIC DNA]</scope>
    <source>
        <strain evidence="1 2">JCM 30396</strain>
    </source>
</reference>
<dbReference type="RefSeq" id="WP_281357830.1">
    <property type="nucleotide sequence ID" value="NZ_AP022596.1"/>
</dbReference>
<keyword evidence="2" id="KW-1185">Reference proteome</keyword>
<sequence length="40" mass="3989">MFTDVNPAVALIAGVALILAGSVLAGRAGANQPSKNITHE</sequence>
<dbReference type="KEGG" id="mhev:MHEL_47500"/>
<name>A0A7I7TB49_9MYCO</name>
<accession>A0A7I7TB49</accession>
<protein>
    <submittedName>
        <fullName evidence="1">Uncharacterized protein</fullName>
    </submittedName>
</protein>
<proteinExistence type="predicted"/>